<keyword evidence="3" id="KW-1185">Reference proteome</keyword>
<organism evidence="2 3">
    <name type="scientific">Portunus trituberculatus</name>
    <name type="common">Swimming crab</name>
    <name type="synonym">Neptunus trituberculatus</name>
    <dbReference type="NCBI Taxonomy" id="210409"/>
    <lineage>
        <taxon>Eukaryota</taxon>
        <taxon>Metazoa</taxon>
        <taxon>Ecdysozoa</taxon>
        <taxon>Arthropoda</taxon>
        <taxon>Crustacea</taxon>
        <taxon>Multicrustacea</taxon>
        <taxon>Malacostraca</taxon>
        <taxon>Eumalacostraca</taxon>
        <taxon>Eucarida</taxon>
        <taxon>Decapoda</taxon>
        <taxon>Pleocyemata</taxon>
        <taxon>Brachyura</taxon>
        <taxon>Eubrachyura</taxon>
        <taxon>Portunoidea</taxon>
        <taxon>Portunidae</taxon>
        <taxon>Portuninae</taxon>
        <taxon>Portunus</taxon>
    </lineage>
</organism>
<dbReference type="EMBL" id="VSRR010021783">
    <property type="protein sequence ID" value="MPC64213.1"/>
    <property type="molecule type" value="Genomic_DNA"/>
</dbReference>
<dbReference type="AlphaFoldDB" id="A0A5B7H2C0"/>
<accession>A0A5B7H2C0</accession>
<evidence type="ECO:0000313" key="3">
    <source>
        <dbReference type="Proteomes" id="UP000324222"/>
    </source>
</evidence>
<reference evidence="2 3" key="1">
    <citation type="submission" date="2019-05" db="EMBL/GenBank/DDBJ databases">
        <title>Another draft genome of Portunus trituberculatus and its Hox gene families provides insights of decapod evolution.</title>
        <authorList>
            <person name="Jeong J.-H."/>
            <person name="Song I."/>
            <person name="Kim S."/>
            <person name="Choi T."/>
            <person name="Kim D."/>
            <person name="Ryu S."/>
            <person name="Kim W."/>
        </authorList>
    </citation>
    <scope>NUCLEOTIDE SEQUENCE [LARGE SCALE GENOMIC DNA]</scope>
    <source>
        <tissue evidence="2">Muscle</tissue>
    </source>
</reference>
<proteinExistence type="predicted"/>
<gene>
    <name evidence="2" type="ORF">E2C01_058324</name>
</gene>
<comment type="caution">
    <text evidence="2">The sequence shown here is derived from an EMBL/GenBank/DDBJ whole genome shotgun (WGS) entry which is preliminary data.</text>
</comment>
<sequence length="111" mass="13316">MLSLMNKQDRLTMENTELRLRLHEYERVNVINHGLKEKIQEIRKRNDILKVTRQDYENSLRSLQEKVQDGIGERVEGGLGENKLKELQNAWKQEQEEEKVKFSAVVKRHFR</sequence>
<keyword evidence="1" id="KW-0175">Coiled coil</keyword>
<dbReference type="Proteomes" id="UP000324222">
    <property type="component" value="Unassembled WGS sequence"/>
</dbReference>
<evidence type="ECO:0000256" key="1">
    <source>
        <dbReference type="SAM" id="Coils"/>
    </source>
</evidence>
<protein>
    <submittedName>
        <fullName evidence="2">Uncharacterized protein</fullName>
    </submittedName>
</protein>
<feature type="coiled-coil region" evidence="1">
    <location>
        <begin position="39"/>
        <end position="73"/>
    </location>
</feature>
<evidence type="ECO:0000313" key="2">
    <source>
        <dbReference type="EMBL" id="MPC64213.1"/>
    </source>
</evidence>
<name>A0A5B7H2C0_PORTR</name>